<gene>
    <name evidence="1" type="ORF">MM415A03682_0007</name>
    <name evidence="2" type="ORF">MM415B02156_0017</name>
</gene>
<reference evidence="1" key="1">
    <citation type="submission" date="2020-03" db="EMBL/GenBank/DDBJ databases">
        <title>The deep terrestrial virosphere.</title>
        <authorList>
            <person name="Holmfeldt K."/>
            <person name="Nilsson E."/>
            <person name="Simone D."/>
            <person name="Lopez-Fernandez M."/>
            <person name="Wu X."/>
            <person name="de Brujin I."/>
            <person name="Lundin D."/>
            <person name="Andersson A."/>
            <person name="Bertilsson S."/>
            <person name="Dopson M."/>
        </authorList>
    </citation>
    <scope>NUCLEOTIDE SEQUENCE</scope>
    <source>
        <strain evidence="1">MM415A03682</strain>
        <strain evidence="2">MM415B02156</strain>
    </source>
</reference>
<dbReference type="EMBL" id="MT141799">
    <property type="protein sequence ID" value="QJA70516.1"/>
    <property type="molecule type" value="Genomic_DNA"/>
</dbReference>
<accession>A0A6M3JL24</accession>
<evidence type="ECO:0000313" key="2">
    <source>
        <dbReference type="EMBL" id="QJA85969.1"/>
    </source>
</evidence>
<evidence type="ECO:0000313" key="1">
    <source>
        <dbReference type="EMBL" id="QJA70516.1"/>
    </source>
</evidence>
<dbReference type="EMBL" id="MT142606">
    <property type="protein sequence ID" value="QJA85969.1"/>
    <property type="molecule type" value="Genomic_DNA"/>
</dbReference>
<name>A0A6M3JL24_9ZZZZ</name>
<organism evidence="1">
    <name type="scientific">viral metagenome</name>
    <dbReference type="NCBI Taxonomy" id="1070528"/>
    <lineage>
        <taxon>unclassified sequences</taxon>
        <taxon>metagenomes</taxon>
        <taxon>organismal metagenomes</taxon>
    </lineage>
</organism>
<dbReference type="AlphaFoldDB" id="A0A6M3JL24"/>
<protein>
    <submittedName>
        <fullName evidence="1">Uncharacterized protein</fullName>
    </submittedName>
</protein>
<proteinExistence type="predicted"/>
<sequence>MKRVILAIALTTVVALALWPSSGEVKSDVPLGGHVVPFGSVEAPMMQFPSYIFSANITVAGDNYTAWRDVDEIRAFVINSNFPFLLYEDGKYDCFTWNYKTMTYGGSALDFAAYAKTQGRFFIPFAEHSKGSPDAHVLTLTVIGNRVYRVDPMIADGRPTLIGKVN</sequence>